<dbReference type="CDD" id="cd07718">
    <property type="entry name" value="RNaseZ_ELAC1_ELAC2-C-term-like_MBL-fold"/>
    <property type="match status" value="1"/>
</dbReference>
<sequence>MKFYYQVLTTPTADTPGTAVILQFPDKRYLFGQIAEGTQRACTERGIKLSYLTDIFLTGRTEWANNGGLIGVILTLADGLASTASALETAAREKEANRLKQGGKPAPSGKQQQPSAQPQDGQAESERGSLTIHGGKNLTHTLATARRFVFRKGMPVFTKEYDSETLAKNATGAADAADPFEQPTWADLNIKVWAMPIHPSPQSRVASPLPPRPRKRSHEEFQERDVDKPALDQHTQDQIMRQSVISDMFNSSWRMDALVETPLVEVKMPAVMFVRNPETKDLEPYKGPAPGSNEPLPDIKVLVRQPWPGANIEKLPPTTRGHKAVSYIVRNHDIRGKFDPVKAKALKVRAGPDFARLTKGEKVLAEDGTTVSPDMVLGPPRLGKGLAIIDLPTPEYVDDLVGRPEWNSPAVTTQLEAFIWILGPGVGDHPRLREFVARMSHCKHTVSSTDYCPNYLALGSVAGSSIRLARLRRENYPIPYHDNQTLPQLGTSTCDSETTKAMVRNSPFESIKPGLVIDMEPKFELSRSEIVPLFNPAETMQRIPRSIEQRVTAIRRRVQKPEFQKKLAEFRQGLPGANVEIVTLGTGSSSPSKYRNVSSTLVNVPGVGYYLLDCGENTLGQLKRMYDPKKLREVLQNLRMIWISHLHADHHLGTASVIKAWFRENYPEGVPRTTTIETDMSKILTDKRLFVISEEMMVGWLEEYAGVEDYGFGKLVPLVAFPNYANGSIRTTLSYRHTRDDGSYPGYEQDGSRPQITTLDFHDKNSPLTPLLQRATGLTDILTTRVPHCRGAMAVSLIFPDSFKVSFSGDCRPSNSFAAIGRDSTVLIHEATFQDDMAMSAVLKKHSTTSEALEVGRLMDARTVVLTHFSQRYQKVAHVEQGSGPASTATTAQHNPLPVRENLDVPDDEAEAEAEAAPPAAFKPQPQSQTLKAPVTAAFDYMRIRVGDIPIAQAFAPAIEKLFEILERAAAEESAKHRKVREAADALAREKKLKKRAKGGAAPAPTPAAPAGQAMDLDADKPSVWSASESESGWTTSGDESVRSGRGRGHGRGRAGSSPRRLSPSIRTKSGDAGAGAGAA</sequence>
<dbReference type="GO" id="GO:1990180">
    <property type="term" value="P:mitochondrial tRNA 3'-end processing"/>
    <property type="evidence" value="ECO:0007669"/>
    <property type="project" value="TreeGrafter"/>
</dbReference>
<feature type="region of interest" description="Disordered" evidence="11">
    <location>
        <begin position="199"/>
        <end position="237"/>
    </location>
</feature>
<organism evidence="13 14">
    <name type="scientific">Aspergillus clavatus (strain ATCC 1007 / CBS 513.65 / DSM 816 / NCTC 3887 / NRRL 1 / QM 1276 / 107)</name>
    <dbReference type="NCBI Taxonomy" id="344612"/>
    <lineage>
        <taxon>Eukaryota</taxon>
        <taxon>Fungi</taxon>
        <taxon>Dikarya</taxon>
        <taxon>Ascomycota</taxon>
        <taxon>Pezizomycotina</taxon>
        <taxon>Eurotiomycetes</taxon>
        <taxon>Eurotiomycetidae</taxon>
        <taxon>Eurotiales</taxon>
        <taxon>Aspergillaceae</taxon>
        <taxon>Aspergillus</taxon>
        <taxon>Aspergillus subgen. Fumigati</taxon>
    </lineage>
</organism>
<dbReference type="STRING" id="344612.A1CNI6"/>
<comment type="cofactor">
    <cofactor evidence="2">
        <name>Zn(2+)</name>
        <dbReference type="ChEBI" id="CHEBI:29105"/>
    </cofactor>
</comment>
<accession>A1CNI6</accession>
<dbReference type="RefSeq" id="XP_001268633.1">
    <property type="nucleotide sequence ID" value="XM_001268632.1"/>
</dbReference>
<dbReference type="InterPro" id="IPR036866">
    <property type="entry name" value="RibonucZ/Hydroxyglut_hydro"/>
</dbReference>
<dbReference type="VEuPathDB" id="FungiDB:ACLA_019120"/>
<dbReference type="Gene3D" id="3.60.15.10">
    <property type="entry name" value="Ribonuclease Z/Hydroxyacylglutathione hydrolase-like"/>
    <property type="match status" value="2"/>
</dbReference>
<dbReference type="GO" id="GO:0046872">
    <property type="term" value="F:metal ion binding"/>
    <property type="evidence" value="ECO:0007669"/>
    <property type="project" value="UniProtKB-KW"/>
</dbReference>
<evidence type="ECO:0000313" key="14">
    <source>
        <dbReference type="Proteomes" id="UP000006701"/>
    </source>
</evidence>
<evidence type="ECO:0000256" key="9">
    <source>
        <dbReference type="ARBA" id="ARBA00022801"/>
    </source>
</evidence>
<keyword evidence="5" id="KW-0819">tRNA processing</keyword>
<dbReference type="eggNOG" id="KOG2121">
    <property type="taxonomic scope" value="Eukaryota"/>
</dbReference>
<comment type="similarity">
    <text evidence="3">Belongs to the RNase Z family.</text>
</comment>
<keyword evidence="8" id="KW-0255">Endonuclease</keyword>
<feature type="region of interest" description="Disordered" evidence="11">
    <location>
        <begin position="94"/>
        <end position="137"/>
    </location>
</feature>
<evidence type="ECO:0000256" key="5">
    <source>
        <dbReference type="ARBA" id="ARBA00022694"/>
    </source>
</evidence>
<dbReference type="SUPFAM" id="SSF56281">
    <property type="entry name" value="Metallo-hydrolase/oxidoreductase"/>
    <property type="match status" value="3"/>
</dbReference>
<feature type="compositionally biased region" description="Polar residues" evidence="11">
    <location>
        <begin position="1025"/>
        <end position="1039"/>
    </location>
</feature>
<keyword evidence="7" id="KW-0479">Metal-binding</keyword>
<dbReference type="Proteomes" id="UP000006701">
    <property type="component" value="Unassembled WGS sequence"/>
</dbReference>
<feature type="domain" description="tRNase Z endonuclease" evidence="12">
    <location>
        <begin position="6"/>
        <end position="68"/>
    </location>
</feature>
<keyword evidence="10" id="KW-0862">Zinc</keyword>
<evidence type="ECO:0000256" key="2">
    <source>
        <dbReference type="ARBA" id="ARBA00001947"/>
    </source>
</evidence>
<proteinExistence type="inferred from homology"/>
<dbReference type="PANTHER" id="PTHR12553">
    <property type="entry name" value="ZINC PHOSPHODIESTERASE ELAC PROTEIN 2"/>
    <property type="match status" value="1"/>
</dbReference>
<dbReference type="InterPro" id="IPR027794">
    <property type="entry name" value="tRNase_Z_dom"/>
</dbReference>
<evidence type="ECO:0000313" key="13">
    <source>
        <dbReference type="EMBL" id="EAW07207.1"/>
    </source>
</evidence>
<evidence type="ECO:0000256" key="7">
    <source>
        <dbReference type="ARBA" id="ARBA00022723"/>
    </source>
</evidence>
<name>A1CNI6_ASPCL</name>
<dbReference type="InterPro" id="IPR047151">
    <property type="entry name" value="RNZ2-like"/>
</dbReference>
<dbReference type="HOGENOM" id="CLU_006220_0_0_1"/>
<feature type="compositionally biased region" description="Basic and acidic residues" evidence="11">
    <location>
        <begin position="217"/>
        <end position="235"/>
    </location>
</feature>
<dbReference type="EMBL" id="DS027059">
    <property type="protein sequence ID" value="EAW07207.1"/>
    <property type="molecule type" value="Genomic_DNA"/>
</dbReference>
<dbReference type="EC" id="3.1.26.11" evidence="4"/>
<gene>
    <name evidence="13" type="ORF">ACLA_019120</name>
</gene>
<keyword evidence="14" id="KW-1185">Reference proteome</keyword>
<dbReference type="OMA" id="MSHCKHT"/>
<feature type="region of interest" description="Disordered" evidence="11">
    <location>
        <begin position="878"/>
        <end position="929"/>
    </location>
</feature>
<reference evidence="13 14" key="1">
    <citation type="journal article" date="2008" name="PLoS Genet.">
        <title>Genomic islands in the pathogenic filamentous fungus Aspergillus fumigatus.</title>
        <authorList>
            <person name="Fedorova N.D."/>
            <person name="Khaldi N."/>
            <person name="Joardar V.S."/>
            <person name="Maiti R."/>
            <person name="Amedeo P."/>
            <person name="Anderson M.J."/>
            <person name="Crabtree J."/>
            <person name="Silva J.C."/>
            <person name="Badger J.H."/>
            <person name="Albarraq A."/>
            <person name="Angiuoli S."/>
            <person name="Bussey H."/>
            <person name="Bowyer P."/>
            <person name="Cotty P.J."/>
            <person name="Dyer P.S."/>
            <person name="Egan A."/>
            <person name="Galens K."/>
            <person name="Fraser-Liggett C.M."/>
            <person name="Haas B.J."/>
            <person name="Inman J.M."/>
            <person name="Kent R."/>
            <person name="Lemieux S."/>
            <person name="Malavazi I."/>
            <person name="Orvis J."/>
            <person name="Roemer T."/>
            <person name="Ronning C.M."/>
            <person name="Sundaram J.P."/>
            <person name="Sutton G."/>
            <person name="Turner G."/>
            <person name="Venter J.C."/>
            <person name="White O.R."/>
            <person name="Whitty B.R."/>
            <person name="Youngman P."/>
            <person name="Wolfe K.H."/>
            <person name="Goldman G.H."/>
            <person name="Wortman J.R."/>
            <person name="Jiang B."/>
            <person name="Denning D.W."/>
            <person name="Nierman W.C."/>
        </authorList>
    </citation>
    <scope>NUCLEOTIDE SEQUENCE [LARGE SCALE GENOMIC DNA]</scope>
    <source>
        <strain evidence="14">ATCC 1007 / CBS 513.65 / DSM 816 / NCTC 3887 / NRRL 1</strain>
    </source>
</reference>
<dbReference type="GeneID" id="4701553"/>
<dbReference type="AlphaFoldDB" id="A1CNI6"/>
<feature type="compositionally biased region" description="Polar residues" evidence="11">
    <location>
        <begin position="884"/>
        <end position="894"/>
    </location>
</feature>
<evidence type="ECO:0000256" key="10">
    <source>
        <dbReference type="ARBA" id="ARBA00022833"/>
    </source>
</evidence>
<evidence type="ECO:0000256" key="8">
    <source>
        <dbReference type="ARBA" id="ARBA00022759"/>
    </source>
</evidence>
<evidence type="ECO:0000256" key="6">
    <source>
        <dbReference type="ARBA" id="ARBA00022722"/>
    </source>
</evidence>
<feature type="compositionally biased region" description="Low complexity" evidence="11">
    <location>
        <begin position="100"/>
        <end position="122"/>
    </location>
</feature>
<feature type="compositionally biased region" description="Acidic residues" evidence="11">
    <location>
        <begin position="904"/>
        <end position="914"/>
    </location>
</feature>
<evidence type="ECO:0000259" key="12">
    <source>
        <dbReference type="Pfam" id="PF13691"/>
    </source>
</evidence>
<evidence type="ECO:0000256" key="4">
    <source>
        <dbReference type="ARBA" id="ARBA00012477"/>
    </source>
</evidence>
<keyword evidence="9" id="KW-0378">Hydrolase</keyword>
<dbReference type="Pfam" id="PF13691">
    <property type="entry name" value="Lactamase_B_4"/>
    <property type="match status" value="1"/>
</dbReference>
<feature type="compositionally biased region" description="Low complexity" evidence="11">
    <location>
        <begin position="1055"/>
        <end position="1065"/>
    </location>
</feature>
<comment type="catalytic activity">
    <reaction evidence="1">
        <text>Endonucleolytic cleavage of RNA, removing extra 3' nucleotides from tRNA precursor, generating 3' termini of tRNAs. A 3'-hydroxy group is left at the tRNA terminus and a 5'-phosphoryl group is left at the trailer molecule.</text>
        <dbReference type="EC" id="3.1.26.11"/>
    </reaction>
</comment>
<keyword evidence="6" id="KW-0540">Nuclease</keyword>
<dbReference type="OrthoDB" id="527344at2759"/>
<dbReference type="GO" id="GO:0005739">
    <property type="term" value="C:mitochondrion"/>
    <property type="evidence" value="ECO:0007669"/>
    <property type="project" value="TreeGrafter"/>
</dbReference>
<dbReference type="PANTHER" id="PTHR12553:SF49">
    <property type="entry name" value="ZINC PHOSPHODIESTERASE ELAC PROTEIN 2"/>
    <property type="match status" value="1"/>
</dbReference>
<feature type="region of interest" description="Disordered" evidence="11">
    <location>
        <begin position="989"/>
        <end position="1080"/>
    </location>
</feature>
<evidence type="ECO:0000256" key="1">
    <source>
        <dbReference type="ARBA" id="ARBA00000402"/>
    </source>
</evidence>
<evidence type="ECO:0000256" key="3">
    <source>
        <dbReference type="ARBA" id="ARBA00007823"/>
    </source>
</evidence>
<protein>
    <recommendedName>
        <fullName evidence="4">ribonuclease Z</fullName>
        <ecNumber evidence="4">3.1.26.11</ecNumber>
    </recommendedName>
</protein>
<dbReference type="GO" id="GO:0042781">
    <property type="term" value="F:3'-tRNA processing endoribonuclease activity"/>
    <property type="evidence" value="ECO:0007669"/>
    <property type="project" value="UniProtKB-EC"/>
</dbReference>
<dbReference type="KEGG" id="act:ACLA_019120"/>
<dbReference type="FunFam" id="3.60.15.10:FF:000063">
    <property type="entry name" value="tRNA processing endoribonuclease Trz1, putative"/>
    <property type="match status" value="1"/>
</dbReference>
<evidence type="ECO:0000256" key="11">
    <source>
        <dbReference type="SAM" id="MobiDB-lite"/>
    </source>
</evidence>